<evidence type="ECO:0000256" key="1">
    <source>
        <dbReference type="SAM" id="MobiDB-lite"/>
    </source>
</evidence>
<proteinExistence type="predicted"/>
<evidence type="ECO:0000313" key="4">
    <source>
        <dbReference type="Proteomes" id="UP000285883"/>
    </source>
</evidence>
<dbReference type="EMBL" id="JPWV03000266">
    <property type="protein sequence ID" value="KAG2519703.1"/>
    <property type="molecule type" value="Genomic_DNA"/>
</dbReference>
<dbReference type="AlphaFoldDB" id="A0A3R7H336"/>
<dbReference type="EMBL" id="MAYM02001683">
    <property type="protein sequence ID" value="RLN13959.1"/>
    <property type="molecule type" value="Genomic_DNA"/>
</dbReference>
<dbReference type="Proteomes" id="UP000785171">
    <property type="component" value="Unassembled WGS sequence"/>
</dbReference>
<dbReference type="Proteomes" id="UP000285883">
    <property type="component" value="Unassembled WGS sequence"/>
</dbReference>
<sequence>MKSFDNVAYSLARSSGGKEVLNRKKMNSIIRKLHLVAMQLHSLISHLYCVKGHTTCKEVDSLPIALNNSHFERKMGIYKSRLKLVMPHKCQNQQQQQQQSGPMEPAEELLRDTYEFFPELLLCVDIWGYDYQRELFPLGFFRGVESHAFDFEHDGNGLLRRICDELLNIVCLWNDFKWTDNLEGIALERVVVFETDVTASIIKILDLHANHLQALWAVRLLDDPERLRNVHFTQLNTYYSDRSQGSLTVRAIRQSHESGLSESSVSKSVDSGLNYDVSAVNQLMANEIIEQRLAEEYWKHKVAVLSAHDPIDDAIETDDIDVKAAQFLSVETIASWDQPTQLSYLFRWSDVYAMRTDMSALSSVTNHMLKHEMQKYQIAGRPTNKNGRAGTPVSGIVDATSKQILAAVSRAQMLIRDVIVPSEKLALHSASNQLPDDIQHLTGVEALAAANTTDMLNGQESGVGCDRVLPSDEVEALNDENGSEIEGLDKADMESTPVPEQPELQDLIQLLVVTKREMQELCSHRPRSARMREKLQTQSVQLAKQTVEIFRNIRNMYGSQRR</sequence>
<gene>
    <name evidence="3" type="ORF">BBI17_006404</name>
    <name evidence="2" type="ORF">JM16_007040</name>
</gene>
<evidence type="ECO:0000313" key="3">
    <source>
        <dbReference type="EMBL" id="RLN13959.1"/>
    </source>
</evidence>
<reference evidence="2" key="1">
    <citation type="journal article" date="2015" name="Genom Data">
        <title>Genome sequences of six Phytophthora species associated with forests in New Zealand.</title>
        <authorList>
            <person name="Studholme D.J."/>
            <person name="McDougal R.L."/>
            <person name="Sambles C."/>
            <person name="Hansen E."/>
            <person name="Hardy G."/>
            <person name="Grant M."/>
            <person name="Ganley R.J."/>
            <person name="Williams N.M."/>
        </authorList>
    </citation>
    <scope>NUCLEOTIDE SEQUENCE</scope>
    <source>
        <strain evidence="2">NZFS 2646</strain>
    </source>
</reference>
<comment type="caution">
    <text evidence="3">The sequence shown here is derived from an EMBL/GenBank/DDBJ whole genome shotgun (WGS) entry which is preliminary data.</text>
</comment>
<reference evidence="2" key="3">
    <citation type="submission" date="2020-06" db="EMBL/GenBank/DDBJ databases">
        <authorList>
            <person name="Studholme D.J."/>
        </authorList>
    </citation>
    <scope>NUCLEOTIDE SEQUENCE</scope>
    <source>
        <strain evidence="2">NZFS 2646</strain>
    </source>
</reference>
<accession>A0A3R7H336</accession>
<reference evidence="3 4" key="2">
    <citation type="submission" date="2018-07" db="EMBL/GenBank/DDBJ databases">
        <title>Genome sequencing of oomycete isolates from Chile give support for New Zealand origin for Phytophthora kernoviae and make available the first Nothophytophthora sp. genome.</title>
        <authorList>
            <person name="Studholme D.J."/>
            <person name="Sanfuentes E."/>
            <person name="Panda P."/>
            <person name="Hill R."/>
            <person name="Sambles C."/>
            <person name="Grant M."/>
            <person name="Williams N.M."/>
            <person name="Mcdougal R.L."/>
        </authorList>
    </citation>
    <scope>NUCLEOTIDE SEQUENCE [LARGE SCALE GENOMIC DNA]</scope>
    <source>
        <strain evidence="3">Chile2</strain>
    </source>
</reference>
<organism evidence="3 4">
    <name type="scientific">Phytophthora kernoviae</name>
    <dbReference type="NCBI Taxonomy" id="325452"/>
    <lineage>
        <taxon>Eukaryota</taxon>
        <taxon>Sar</taxon>
        <taxon>Stramenopiles</taxon>
        <taxon>Oomycota</taxon>
        <taxon>Peronosporomycetes</taxon>
        <taxon>Peronosporales</taxon>
        <taxon>Peronosporaceae</taxon>
        <taxon>Phytophthora</taxon>
    </lineage>
</organism>
<evidence type="ECO:0000313" key="2">
    <source>
        <dbReference type="EMBL" id="KAG2519703.1"/>
    </source>
</evidence>
<name>A0A3R7H336_9STRA</name>
<protein>
    <submittedName>
        <fullName evidence="3">Uncharacterized protein</fullName>
    </submittedName>
</protein>
<feature type="region of interest" description="Disordered" evidence="1">
    <location>
        <begin position="480"/>
        <end position="499"/>
    </location>
</feature>